<dbReference type="Proteomes" id="UP000036681">
    <property type="component" value="Unplaced"/>
</dbReference>
<feature type="signal peptide" evidence="1">
    <location>
        <begin position="1"/>
        <end position="15"/>
    </location>
</feature>
<organism evidence="2 3">
    <name type="scientific">Ascaris lumbricoides</name>
    <name type="common">Giant roundworm</name>
    <dbReference type="NCBI Taxonomy" id="6252"/>
    <lineage>
        <taxon>Eukaryota</taxon>
        <taxon>Metazoa</taxon>
        <taxon>Ecdysozoa</taxon>
        <taxon>Nematoda</taxon>
        <taxon>Chromadorea</taxon>
        <taxon>Rhabditida</taxon>
        <taxon>Spirurina</taxon>
        <taxon>Ascaridomorpha</taxon>
        <taxon>Ascaridoidea</taxon>
        <taxon>Ascarididae</taxon>
        <taxon>Ascaris</taxon>
    </lineage>
</organism>
<evidence type="ECO:0000256" key="1">
    <source>
        <dbReference type="SAM" id="SignalP"/>
    </source>
</evidence>
<dbReference type="InterPro" id="IPR045860">
    <property type="entry name" value="Snake_toxin-like_sf"/>
</dbReference>
<keyword evidence="1" id="KW-0732">Signal</keyword>
<feature type="chain" id="PRO_5012181440" evidence="1">
    <location>
        <begin position="16"/>
        <end position="116"/>
    </location>
</feature>
<dbReference type="WBParaSite" id="ALUE_0001688901-mRNA-1">
    <property type="protein sequence ID" value="ALUE_0001688901-mRNA-1"/>
    <property type="gene ID" value="ALUE_0001688901"/>
</dbReference>
<accession>A0A0M3IFB8</accession>
<proteinExistence type="predicted"/>
<dbReference type="SUPFAM" id="SSF57302">
    <property type="entry name" value="Snake toxin-like"/>
    <property type="match status" value="1"/>
</dbReference>
<reference evidence="3" key="1">
    <citation type="submission" date="2017-02" db="UniProtKB">
        <authorList>
            <consortium name="WormBaseParasite"/>
        </authorList>
    </citation>
    <scope>IDENTIFICATION</scope>
</reference>
<sequence length="116" mass="13044">MRFMLLLMSATIGVALECYRGSNLFQELPIHSKTCLENPVYQTRWCIKITNWSNVVRSCDELKMCSMQGNRCVKDVKYGQLRGELCCCDSDYCNAASQLSKSLATVLVATIIALCM</sequence>
<protein>
    <submittedName>
        <fullName evidence="3">UPAR/Ly6 domain-containing protein</fullName>
    </submittedName>
</protein>
<keyword evidence="2" id="KW-1185">Reference proteome</keyword>
<dbReference type="AlphaFoldDB" id="A0A0M3IFB8"/>
<name>A0A0M3IFB8_ASCLU</name>
<evidence type="ECO:0000313" key="3">
    <source>
        <dbReference type="WBParaSite" id="ALUE_0001688901-mRNA-1"/>
    </source>
</evidence>
<evidence type="ECO:0000313" key="2">
    <source>
        <dbReference type="Proteomes" id="UP000036681"/>
    </source>
</evidence>